<reference evidence="1 2" key="1">
    <citation type="submission" date="2019-03" db="EMBL/GenBank/DDBJ databases">
        <title>Genomic Encyclopedia of Type Strains, Phase IV (KMG-IV): sequencing the most valuable type-strain genomes for metagenomic binning, comparative biology and taxonomic classification.</title>
        <authorList>
            <person name="Goeker M."/>
        </authorList>
    </citation>
    <scope>NUCLEOTIDE SEQUENCE [LARGE SCALE GENOMIC DNA]</scope>
    <source>
        <strain evidence="1 2">DSM 16730</strain>
    </source>
</reference>
<evidence type="ECO:0000313" key="2">
    <source>
        <dbReference type="Proteomes" id="UP000295433"/>
    </source>
</evidence>
<dbReference type="AlphaFoldDB" id="A0A4R3VQQ6"/>
<gene>
    <name evidence="1" type="ORF">EDC54_102435</name>
</gene>
<evidence type="ECO:0000313" key="1">
    <source>
        <dbReference type="EMBL" id="TCV07860.1"/>
    </source>
</evidence>
<sequence>MKSPPCVRVVVNDIVRLASQNFCLSGYQCYHFARFMNHGKEYAKDKSFRAGAVQC</sequence>
<comment type="caution">
    <text evidence="1">The sequence shown here is derived from an EMBL/GenBank/DDBJ whole genome shotgun (WGS) entry which is preliminary data.</text>
</comment>
<name>A0A4R3VQQ6_9GAMM</name>
<dbReference type="EMBL" id="SMBY01000002">
    <property type="protein sequence ID" value="TCV07860.1"/>
    <property type="molecule type" value="Genomic_DNA"/>
</dbReference>
<protein>
    <submittedName>
        <fullName evidence="1">Uncharacterized protein</fullName>
    </submittedName>
</protein>
<organism evidence="1 2">
    <name type="scientific">Samsonia erythrinae</name>
    <dbReference type="NCBI Taxonomy" id="160434"/>
    <lineage>
        <taxon>Bacteria</taxon>
        <taxon>Pseudomonadati</taxon>
        <taxon>Pseudomonadota</taxon>
        <taxon>Gammaproteobacteria</taxon>
        <taxon>Enterobacterales</taxon>
        <taxon>Pectobacteriaceae</taxon>
        <taxon>Samsonia</taxon>
    </lineage>
</organism>
<dbReference type="Proteomes" id="UP000295433">
    <property type="component" value="Unassembled WGS sequence"/>
</dbReference>
<keyword evidence="2" id="KW-1185">Reference proteome</keyword>
<accession>A0A4R3VQQ6</accession>
<proteinExistence type="predicted"/>